<reference evidence="1" key="3">
    <citation type="submission" date="2023-12" db="EMBL/GenBank/DDBJ databases">
        <authorList>
            <person name="Sun Q."/>
            <person name="Inoue M."/>
        </authorList>
    </citation>
    <scope>NUCLEOTIDE SEQUENCE</scope>
    <source>
        <strain evidence="1">JCM 12289</strain>
    </source>
</reference>
<evidence type="ECO:0000313" key="2">
    <source>
        <dbReference type="EMBL" id="UOO96218.1"/>
    </source>
</evidence>
<dbReference type="GeneID" id="71761341"/>
<evidence type="ECO:0000313" key="1">
    <source>
        <dbReference type="EMBL" id="GAA0467621.1"/>
    </source>
</evidence>
<dbReference type="Proteomes" id="UP001500962">
    <property type="component" value="Unassembled WGS sequence"/>
</dbReference>
<evidence type="ECO:0008006" key="5">
    <source>
        <dbReference type="Google" id="ProtNLM"/>
    </source>
</evidence>
<name>A0AAV3SHN7_HALDO</name>
<dbReference type="Proteomes" id="UP000830542">
    <property type="component" value="Chromosome"/>
</dbReference>
<protein>
    <recommendedName>
        <fullName evidence="5">Small CPxCG-related zinc finger protein</fullName>
    </recommendedName>
</protein>
<dbReference type="EMBL" id="CP095005">
    <property type="protein sequence ID" value="UOO96218.1"/>
    <property type="molecule type" value="Genomic_DNA"/>
</dbReference>
<gene>
    <name evidence="1" type="ORF">GCM10008985_25730</name>
    <name evidence="2" type="ORF">MUK72_05795</name>
</gene>
<evidence type="ECO:0000313" key="4">
    <source>
        <dbReference type="Proteomes" id="UP001500962"/>
    </source>
</evidence>
<reference evidence="1" key="1">
    <citation type="journal article" date="2014" name="Int. J. Syst. Evol. Microbiol.">
        <title>Complete genome sequence of Corynebacterium casei LMG S-19264T (=DSM 44701T), isolated from a smear-ripened cheese.</title>
        <authorList>
            <consortium name="US DOE Joint Genome Institute (JGI-PGF)"/>
            <person name="Walter F."/>
            <person name="Albersmeier A."/>
            <person name="Kalinowski J."/>
            <person name="Ruckert C."/>
        </authorList>
    </citation>
    <scope>NUCLEOTIDE SEQUENCE</scope>
    <source>
        <strain evidence="1">JCM 12289</strain>
    </source>
</reference>
<reference evidence="2" key="2">
    <citation type="submission" date="2022-04" db="EMBL/GenBank/DDBJ databases">
        <title>Sequencing and genomic assembly of Halococcus dombrowskii.</title>
        <authorList>
            <person name="Lim S.W."/>
            <person name="MacLea K.S."/>
        </authorList>
    </citation>
    <scope>NUCLEOTIDE SEQUENCE</scope>
    <source>
        <strain evidence="2">H4</strain>
    </source>
</reference>
<dbReference type="RefSeq" id="WP_244704736.1">
    <property type="nucleotide sequence ID" value="NZ_BAAADN010000041.1"/>
</dbReference>
<dbReference type="KEGG" id="hdo:MUK72_05795"/>
<accession>A0AAV3SHN7</accession>
<dbReference type="AlphaFoldDB" id="A0AAV3SHN7"/>
<proteinExistence type="predicted"/>
<dbReference type="EMBL" id="BAAADN010000041">
    <property type="protein sequence ID" value="GAA0467621.1"/>
    <property type="molecule type" value="Genomic_DNA"/>
</dbReference>
<evidence type="ECO:0000313" key="3">
    <source>
        <dbReference type="Proteomes" id="UP000830542"/>
    </source>
</evidence>
<keyword evidence="3" id="KW-1185">Reference proteome</keyword>
<sequence length="63" mass="7165">MAACPLCGAGVSEERPRHCVTLEIEDTTRSTKQFMGDEAEIKRYCVDRQVCPDCWDDLRTKLS</sequence>
<organism evidence="1 4">
    <name type="scientific">Halococcus dombrowskii</name>
    <dbReference type="NCBI Taxonomy" id="179637"/>
    <lineage>
        <taxon>Archaea</taxon>
        <taxon>Methanobacteriati</taxon>
        <taxon>Methanobacteriota</taxon>
        <taxon>Stenosarchaea group</taxon>
        <taxon>Halobacteria</taxon>
        <taxon>Halobacteriales</taxon>
        <taxon>Halococcaceae</taxon>
        <taxon>Halococcus</taxon>
    </lineage>
</organism>